<sequence>MAGISIRLSALVALLAPLAVFLAGRVRVLSLAYFNAPGRMPNYANFTSSEIKFTEQIRSCEDVLLVEARGLALLACDPGRETWNTVMGFFVEGEAPHQNAELWAYNYTNPSLSDAQSLSPIEIVGLHTELRTVGFEFHEPSETLFVTNHGREGPRIEQFHLDLETLVATHTRTLSHPLLRAPNSIVALSGSEFFFTNQHHFTARESGRLLWALETYVALPIASVVHAHVLEDGTLDAAVVARQAYPNGIALLNDSTLAVAATSKRLVNLYTILPGEPGRTHGRLQLNTSIWLPFLPDNLAVSKADGALLIAGHPHLLSLNKFSRSRRVCHRPEAVAAGGEKARKMCDKTGAASWASEWTPEDGLKHIYAGWEYPTSSSVVRDREKGVGIVSGLYSKGLLIWRD</sequence>
<evidence type="ECO:0008006" key="3">
    <source>
        <dbReference type="Google" id="ProtNLM"/>
    </source>
</evidence>
<dbReference type="SUPFAM" id="SSF63829">
    <property type="entry name" value="Calcium-dependent phosphotriesterase"/>
    <property type="match status" value="1"/>
</dbReference>
<reference evidence="1 2" key="1">
    <citation type="submission" date="2018-12" db="EMBL/GenBank/DDBJ databases">
        <title>Draft genome sequence of Xylaria grammica IHI A82.</title>
        <authorList>
            <person name="Buettner E."/>
            <person name="Kellner H."/>
        </authorList>
    </citation>
    <scope>NUCLEOTIDE SEQUENCE [LARGE SCALE GENOMIC DNA]</scope>
    <source>
        <strain evidence="1 2">IHI A82</strain>
    </source>
</reference>
<organism evidence="1 2">
    <name type="scientific">Xylaria grammica</name>
    <dbReference type="NCBI Taxonomy" id="363999"/>
    <lineage>
        <taxon>Eukaryota</taxon>
        <taxon>Fungi</taxon>
        <taxon>Dikarya</taxon>
        <taxon>Ascomycota</taxon>
        <taxon>Pezizomycotina</taxon>
        <taxon>Sordariomycetes</taxon>
        <taxon>Xylariomycetidae</taxon>
        <taxon>Xylariales</taxon>
        <taxon>Xylariaceae</taxon>
        <taxon>Xylaria</taxon>
    </lineage>
</organism>
<evidence type="ECO:0000313" key="1">
    <source>
        <dbReference type="EMBL" id="RWA10850.1"/>
    </source>
</evidence>
<dbReference type="Gene3D" id="2.120.10.30">
    <property type="entry name" value="TolB, C-terminal domain"/>
    <property type="match status" value="1"/>
</dbReference>
<dbReference type="PANTHER" id="PTHR11799:SF30">
    <property type="entry name" value="SERUM PARAOXONASE_ARYLESTERASE 2"/>
    <property type="match status" value="1"/>
</dbReference>
<comment type="caution">
    <text evidence="1">The sequence shown here is derived from an EMBL/GenBank/DDBJ whole genome shotgun (WGS) entry which is preliminary data.</text>
</comment>
<protein>
    <recommendedName>
        <fullName evidence="3">SMP-30/Gluconolactonase/LRE-like region domain-containing protein</fullName>
    </recommendedName>
</protein>
<name>A0A439D8X2_9PEZI</name>
<dbReference type="InterPro" id="IPR051288">
    <property type="entry name" value="Serum_paraoxonase/arylesterase"/>
</dbReference>
<dbReference type="InterPro" id="IPR011042">
    <property type="entry name" value="6-blade_b-propeller_TolB-like"/>
</dbReference>
<evidence type="ECO:0000313" key="2">
    <source>
        <dbReference type="Proteomes" id="UP000286045"/>
    </source>
</evidence>
<dbReference type="AlphaFoldDB" id="A0A439D8X2"/>
<accession>A0A439D8X2</accession>
<dbReference type="EMBL" id="RYZI01000099">
    <property type="protein sequence ID" value="RWA10850.1"/>
    <property type="molecule type" value="Genomic_DNA"/>
</dbReference>
<proteinExistence type="predicted"/>
<dbReference type="PANTHER" id="PTHR11799">
    <property type="entry name" value="PARAOXONASE"/>
    <property type="match status" value="1"/>
</dbReference>
<keyword evidence="2" id="KW-1185">Reference proteome</keyword>
<gene>
    <name evidence="1" type="ORF">EKO27_g4265</name>
</gene>
<dbReference type="Proteomes" id="UP000286045">
    <property type="component" value="Unassembled WGS sequence"/>
</dbReference>